<dbReference type="GO" id="GO:0009451">
    <property type="term" value="P:RNA modification"/>
    <property type="evidence" value="ECO:0007669"/>
    <property type="project" value="InterPro"/>
</dbReference>
<comment type="caution">
    <text evidence="3">The sequence shown here is derived from an EMBL/GenBank/DDBJ whole genome shotgun (WGS) entry which is preliminary data.</text>
</comment>
<gene>
    <name evidence="3" type="ORF">IFM89_031933</name>
</gene>
<dbReference type="EMBL" id="JADFTS010000002">
    <property type="protein sequence ID" value="KAF9622529.1"/>
    <property type="molecule type" value="Genomic_DNA"/>
</dbReference>
<dbReference type="Proteomes" id="UP000631114">
    <property type="component" value="Unassembled WGS sequence"/>
</dbReference>
<dbReference type="Pfam" id="PF01535">
    <property type="entry name" value="PPR"/>
    <property type="match status" value="2"/>
</dbReference>
<dbReference type="Gene3D" id="1.25.40.10">
    <property type="entry name" value="Tetratricopeptide repeat domain"/>
    <property type="match status" value="2"/>
</dbReference>
<dbReference type="OrthoDB" id="185373at2759"/>
<evidence type="ECO:0000313" key="4">
    <source>
        <dbReference type="Proteomes" id="UP000631114"/>
    </source>
</evidence>
<proteinExistence type="predicted"/>
<protein>
    <recommendedName>
        <fullName evidence="5">Pentatricopeptide repeat-containing protein</fullName>
    </recommendedName>
</protein>
<dbReference type="InterPro" id="IPR011990">
    <property type="entry name" value="TPR-like_helical_dom_sf"/>
</dbReference>
<feature type="repeat" description="PPR" evidence="2">
    <location>
        <begin position="5"/>
        <end position="39"/>
    </location>
</feature>
<evidence type="ECO:0008006" key="5">
    <source>
        <dbReference type="Google" id="ProtNLM"/>
    </source>
</evidence>
<dbReference type="AlphaFoldDB" id="A0A835ISE2"/>
<name>A0A835ISE2_9MAGN</name>
<keyword evidence="4" id="KW-1185">Reference proteome</keyword>
<evidence type="ECO:0000256" key="1">
    <source>
        <dbReference type="ARBA" id="ARBA00022737"/>
    </source>
</evidence>
<sequence length="127" mass="13863">MVNKDSVSWNIMIHGCLDSGADKEGLCMFVKARGEVFEPNVSTLVLVLQACRNLRAIYEGLGIHGLMADISVHNSLLGFHSLVHNERYWEALSLFPSMAEAGFEADAVTIVSLLQIFENLASPSILG</sequence>
<evidence type="ECO:0000313" key="3">
    <source>
        <dbReference type="EMBL" id="KAF9622529.1"/>
    </source>
</evidence>
<keyword evidence="1" id="KW-0677">Repeat</keyword>
<dbReference type="GO" id="GO:0003723">
    <property type="term" value="F:RNA binding"/>
    <property type="evidence" value="ECO:0007669"/>
    <property type="project" value="InterPro"/>
</dbReference>
<reference evidence="3 4" key="1">
    <citation type="submission" date="2020-10" db="EMBL/GenBank/DDBJ databases">
        <title>The Coptis chinensis genome and diversification of protoberbering-type alkaloids.</title>
        <authorList>
            <person name="Wang B."/>
            <person name="Shu S."/>
            <person name="Song C."/>
            <person name="Liu Y."/>
        </authorList>
    </citation>
    <scope>NUCLEOTIDE SEQUENCE [LARGE SCALE GENOMIC DNA]</scope>
    <source>
        <strain evidence="3">HL-2020</strain>
        <tissue evidence="3">Leaf</tissue>
    </source>
</reference>
<dbReference type="PANTHER" id="PTHR47926">
    <property type="entry name" value="PENTATRICOPEPTIDE REPEAT-CONTAINING PROTEIN"/>
    <property type="match status" value="1"/>
</dbReference>
<dbReference type="InterPro" id="IPR046960">
    <property type="entry name" value="PPR_At4g14850-like_plant"/>
</dbReference>
<evidence type="ECO:0000256" key="2">
    <source>
        <dbReference type="PROSITE-ProRule" id="PRU00708"/>
    </source>
</evidence>
<dbReference type="InterPro" id="IPR002885">
    <property type="entry name" value="PPR_rpt"/>
</dbReference>
<dbReference type="PROSITE" id="PS51375">
    <property type="entry name" value="PPR"/>
    <property type="match status" value="1"/>
</dbReference>
<accession>A0A835ISE2</accession>
<organism evidence="3 4">
    <name type="scientific">Coptis chinensis</name>
    <dbReference type="NCBI Taxonomy" id="261450"/>
    <lineage>
        <taxon>Eukaryota</taxon>
        <taxon>Viridiplantae</taxon>
        <taxon>Streptophyta</taxon>
        <taxon>Embryophyta</taxon>
        <taxon>Tracheophyta</taxon>
        <taxon>Spermatophyta</taxon>
        <taxon>Magnoliopsida</taxon>
        <taxon>Ranunculales</taxon>
        <taxon>Ranunculaceae</taxon>
        <taxon>Coptidoideae</taxon>
        <taxon>Coptis</taxon>
    </lineage>
</organism>